<dbReference type="PANTHER" id="PTHR30069">
    <property type="entry name" value="TONB-DEPENDENT OUTER MEMBRANE RECEPTOR"/>
    <property type="match status" value="1"/>
</dbReference>
<organism evidence="11">
    <name type="scientific">Roseihalotalea indica</name>
    <dbReference type="NCBI Taxonomy" id="2867963"/>
    <lineage>
        <taxon>Bacteria</taxon>
        <taxon>Pseudomonadati</taxon>
        <taxon>Bacteroidota</taxon>
        <taxon>Cytophagia</taxon>
        <taxon>Cytophagales</taxon>
        <taxon>Catalimonadaceae</taxon>
        <taxon>Roseihalotalea</taxon>
    </lineage>
</organism>
<protein>
    <submittedName>
        <fullName evidence="11">SusC/RagA family TonB-linked outer membrane protein</fullName>
    </submittedName>
</protein>
<dbReference type="PANTHER" id="PTHR30069:SF29">
    <property type="entry name" value="HEMOGLOBIN AND HEMOGLOBIN-HAPTOGLOBIN-BINDING PROTEIN 1-RELATED"/>
    <property type="match status" value="1"/>
</dbReference>
<feature type="signal peptide" evidence="9">
    <location>
        <begin position="1"/>
        <end position="27"/>
    </location>
</feature>
<dbReference type="InterPro" id="IPR037066">
    <property type="entry name" value="Plug_dom_sf"/>
</dbReference>
<reference evidence="11" key="2">
    <citation type="journal article" date="2024" name="Antonie Van Leeuwenhoek">
        <title>Roseihalotalea indica gen. nov., sp. nov., a halophilic Bacteroidetes from mesopelagic Southwest Indian Ocean with higher carbohydrate metabolic potential.</title>
        <authorList>
            <person name="Chen B."/>
            <person name="Zhang M."/>
            <person name="Lin D."/>
            <person name="Ye J."/>
            <person name="Tang K."/>
        </authorList>
    </citation>
    <scope>NUCLEOTIDE SEQUENCE</scope>
    <source>
        <strain evidence="11">TK19036</strain>
    </source>
</reference>
<dbReference type="Pfam" id="PF07715">
    <property type="entry name" value="Plug"/>
    <property type="match status" value="1"/>
</dbReference>
<feature type="chain" id="PRO_5041206407" evidence="9">
    <location>
        <begin position="28"/>
        <end position="1162"/>
    </location>
</feature>
<dbReference type="InterPro" id="IPR012910">
    <property type="entry name" value="Plug_dom"/>
</dbReference>
<dbReference type="Gene3D" id="2.40.170.20">
    <property type="entry name" value="TonB-dependent receptor, beta-barrel domain"/>
    <property type="match status" value="1"/>
</dbReference>
<evidence type="ECO:0000259" key="10">
    <source>
        <dbReference type="SMART" id="SM00965"/>
    </source>
</evidence>
<keyword evidence="6 8" id="KW-0472">Membrane</keyword>
<keyword evidence="2 8" id="KW-0813">Transport</keyword>
<keyword evidence="7 8" id="KW-0998">Cell outer membrane</keyword>
<evidence type="ECO:0000256" key="5">
    <source>
        <dbReference type="ARBA" id="ARBA00022729"/>
    </source>
</evidence>
<keyword evidence="5 9" id="KW-0732">Signal</keyword>
<dbReference type="GO" id="GO:0015344">
    <property type="term" value="F:siderophore uptake transmembrane transporter activity"/>
    <property type="evidence" value="ECO:0007669"/>
    <property type="project" value="TreeGrafter"/>
</dbReference>
<dbReference type="AlphaFoldDB" id="A0AA49JF17"/>
<keyword evidence="4 8" id="KW-0812">Transmembrane</keyword>
<dbReference type="InterPro" id="IPR036942">
    <property type="entry name" value="Beta-barrel_TonB_sf"/>
</dbReference>
<evidence type="ECO:0000313" key="11">
    <source>
        <dbReference type="EMBL" id="WKN37991.1"/>
    </source>
</evidence>
<dbReference type="EMBL" id="CP120682">
    <property type="protein sequence ID" value="WKN37991.1"/>
    <property type="molecule type" value="Genomic_DNA"/>
</dbReference>
<dbReference type="GO" id="GO:0044718">
    <property type="term" value="P:siderophore transmembrane transport"/>
    <property type="evidence" value="ECO:0007669"/>
    <property type="project" value="TreeGrafter"/>
</dbReference>
<dbReference type="Gene3D" id="2.60.40.1120">
    <property type="entry name" value="Carboxypeptidase-like, regulatory domain"/>
    <property type="match status" value="1"/>
</dbReference>
<dbReference type="PROSITE" id="PS52016">
    <property type="entry name" value="TONB_DEPENDENT_REC_3"/>
    <property type="match status" value="1"/>
</dbReference>
<reference evidence="11" key="1">
    <citation type="journal article" date="2023" name="Comput. Struct. Biotechnol. J.">
        <title>Discovery of a novel marine Bacteroidetes with a rich repertoire of carbohydrate-active enzymes.</title>
        <authorList>
            <person name="Chen B."/>
            <person name="Liu G."/>
            <person name="Chen Q."/>
            <person name="Wang H."/>
            <person name="Liu L."/>
            <person name="Tang K."/>
        </authorList>
    </citation>
    <scope>NUCLEOTIDE SEQUENCE</scope>
    <source>
        <strain evidence="11">TK19036</strain>
    </source>
</reference>
<evidence type="ECO:0000256" key="3">
    <source>
        <dbReference type="ARBA" id="ARBA00022452"/>
    </source>
</evidence>
<evidence type="ECO:0000256" key="1">
    <source>
        <dbReference type="ARBA" id="ARBA00004571"/>
    </source>
</evidence>
<dbReference type="InterPro" id="IPR008969">
    <property type="entry name" value="CarboxyPept-like_regulatory"/>
</dbReference>
<dbReference type="Pfam" id="PF13715">
    <property type="entry name" value="CarbopepD_reg_2"/>
    <property type="match status" value="1"/>
</dbReference>
<dbReference type="InterPro" id="IPR039426">
    <property type="entry name" value="TonB-dep_rcpt-like"/>
</dbReference>
<accession>A0AA49JF17</accession>
<dbReference type="InterPro" id="IPR011662">
    <property type="entry name" value="Secretin/TonB_short_N"/>
</dbReference>
<sequence length="1162" mass="127418">MYHYLHVMSRLAVSIAIVCCLPMQVSAQLAFVERISGEEQDHEQSLKSVLLKFEAQHQVSIVFQDQDVEDKTVDGKKVSALKLEEALSQLLTPLGLTYEKVKNNVFVILEKEQVRDINKVEKKKVSAGSLTPMQTLYLSHLQVNEYLTNRKPQDQTISGTVTDMETNQGMPGVNILVKGTSSGTVTDMNGDYTITVPDATNTLVFSSIGYLTEEVNIDGKSVIDVVLSPDIQSLSEVVVTALGIERKRESLAYSVSEVQGEEFTEAREPNVANALTGKIAGVNATGLATGPGGSSRVIIRGNGSLVGNNQPLYVVNGMPIDNTIPGGGSTTDGQGINVDRGDGIGGINPDDIESISVLKGGAAAALYGSRASNGVILITTKRGKGQKGIGVEYNMNLTFDSPSMFPDYQYEYGQGFDGRKPLTQAEALSSGRLSFGAPMDGLPSIQFDGVERPYSPVNVKDNIKNFYRTGTSFVNTVALSGGSENVNFRLSLSDMDVESVVPNSSFNRKTTNLNLNAFLGKKLSFETVVQYNLEEAVNRPGTGYADYNAGWATHLVANTVDIRSLAPGYDENGREIEWNPVPVANNAYWVVNRYKNNDEKNRFIGQANIQYDILDNLYLRGSVSRDFYNFEYVGITPYNTAFEPQGRYESLKSDVSETNSMLTLNYNTDFLSNFHLNAMVGGNRRKSVDNSTAIDGAQFTIPYFYSYTNLATLTVTPSDRVTAVNSVFGSADLDYKGIAYLTLTGRQDWFSTLSPQNNSIFYPSIGGSFILSEAVTLPNAINFVKLRGSWAQVGGATPDPYLINQTFGMQQGGHNGRPVQTISSDLVTNPDLRPLTSTTYEAGVDMQLLESRLGIDLTFYNRTTTDDIVQTNISDASGYTRALLNVGELNNKGVELLLTGTPIRSSNFNWNVSYNMAYNKSEIVKLAEGLNTVQVGSGIGGGTIQNEIGRPYGIIKGYRMKRNEQGQVVFNTNSGYEARSEIEELGLGVPPLTMGLTNDFRYKNFSLNVLLDGKFGNSIYSNLAQYSHRFGLTKATLPGRENGLQLSGVDEEGNVYERTVPVEELDTYYDNHKNYTEMFVYNGSFIKLRQVIFTYNLPVSKLSFINLQSASLSFVGRNLAILMKHTDLFDPESSYTNGNAQGLEAFGVPRTRSMGFNLRVQF</sequence>
<dbReference type="Gene3D" id="2.170.130.10">
    <property type="entry name" value="TonB-dependent receptor, plug domain"/>
    <property type="match status" value="1"/>
</dbReference>
<evidence type="ECO:0000256" key="9">
    <source>
        <dbReference type="SAM" id="SignalP"/>
    </source>
</evidence>
<dbReference type="SMART" id="SM00965">
    <property type="entry name" value="STN"/>
    <property type="match status" value="1"/>
</dbReference>
<evidence type="ECO:0000256" key="6">
    <source>
        <dbReference type="ARBA" id="ARBA00023136"/>
    </source>
</evidence>
<proteinExistence type="inferred from homology"/>
<evidence type="ECO:0000256" key="8">
    <source>
        <dbReference type="PROSITE-ProRule" id="PRU01360"/>
    </source>
</evidence>
<evidence type="ECO:0000256" key="2">
    <source>
        <dbReference type="ARBA" id="ARBA00022448"/>
    </source>
</evidence>
<dbReference type="NCBIfam" id="TIGR04056">
    <property type="entry name" value="OMP_RagA_SusC"/>
    <property type="match status" value="1"/>
</dbReference>
<dbReference type="InterPro" id="IPR023997">
    <property type="entry name" value="TonB-dep_OMP_SusC/RagA_CS"/>
</dbReference>
<comment type="subcellular location">
    <subcellularLocation>
        <location evidence="1 8">Cell outer membrane</location>
        <topology evidence="1 8">Multi-pass membrane protein</topology>
    </subcellularLocation>
</comment>
<feature type="domain" description="Secretin/TonB short N-terminal" evidence="10">
    <location>
        <begin position="59"/>
        <end position="111"/>
    </location>
</feature>
<name>A0AA49JF17_9BACT</name>
<dbReference type="InterPro" id="IPR023996">
    <property type="entry name" value="TonB-dep_OMP_SusC/RagA"/>
</dbReference>
<dbReference type="SUPFAM" id="SSF49464">
    <property type="entry name" value="Carboxypeptidase regulatory domain-like"/>
    <property type="match status" value="1"/>
</dbReference>
<gene>
    <name evidence="11" type="ORF">K4G66_04625</name>
</gene>
<dbReference type="NCBIfam" id="TIGR04057">
    <property type="entry name" value="SusC_RagA_signa"/>
    <property type="match status" value="1"/>
</dbReference>
<evidence type="ECO:0000256" key="4">
    <source>
        <dbReference type="ARBA" id="ARBA00022692"/>
    </source>
</evidence>
<comment type="similarity">
    <text evidence="8">Belongs to the TonB-dependent receptor family.</text>
</comment>
<dbReference type="Gene3D" id="3.55.50.30">
    <property type="match status" value="1"/>
</dbReference>
<dbReference type="GO" id="GO:0009279">
    <property type="term" value="C:cell outer membrane"/>
    <property type="evidence" value="ECO:0007669"/>
    <property type="project" value="UniProtKB-SubCell"/>
</dbReference>
<dbReference type="SUPFAM" id="SSF56935">
    <property type="entry name" value="Porins"/>
    <property type="match status" value="1"/>
</dbReference>
<evidence type="ECO:0000256" key="7">
    <source>
        <dbReference type="ARBA" id="ARBA00023237"/>
    </source>
</evidence>
<keyword evidence="3 8" id="KW-1134">Transmembrane beta strand</keyword>